<evidence type="ECO:0000313" key="2">
    <source>
        <dbReference type="EMBL" id="MTW19053.1"/>
    </source>
</evidence>
<feature type="compositionally biased region" description="Low complexity" evidence="1">
    <location>
        <begin position="17"/>
        <end position="34"/>
    </location>
</feature>
<dbReference type="Proteomes" id="UP000438991">
    <property type="component" value="Unassembled WGS sequence"/>
</dbReference>
<accession>A0A9X5AVI1</accession>
<proteinExistence type="predicted"/>
<feature type="compositionally biased region" description="Polar residues" evidence="1">
    <location>
        <begin position="1"/>
        <end position="14"/>
    </location>
</feature>
<feature type="region of interest" description="Disordered" evidence="1">
    <location>
        <begin position="1"/>
        <end position="34"/>
    </location>
</feature>
<name>A0A9X5AVI1_9BRAD</name>
<comment type="caution">
    <text evidence="2">The sequence shown here is derived from an EMBL/GenBank/DDBJ whole genome shotgun (WGS) entry which is preliminary data.</text>
</comment>
<evidence type="ECO:0000313" key="3">
    <source>
        <dbReference type="Proteomes" id="UP000438991"/>
    </source>
</evidence>
<sequence>MPTDTSIGVSTETPSDGAGPASNRSAAAAAAPSRPADGIAVREARFILLWPLTLHLSGRNCEARAMADAVRDVAEALRRREQKQTTRWRHQPDPLHHIPMPSKAEEVAAWKNAAYAETVYFHEFVQSFLFRKQADDRDAPFHLFQRDDLRFAEVTIGTENGATDKRLTVERLNLYLFRTGVAILVLELRAPPGVDGTSGWTLAQVQDFHDYFRRVYAPFFVKPDPEKPGNEAVREACHLVPRLVTWIGENGTVLCRRTRDDACEVGTWHCDDAIGDVEALVDRPDEADGRRRPPIFKHWRFLLDDALLLAGQDAGRDTARWHQVVDERMPSLATVSVTPVVNGKPVSDEIAAAVFKTIPDGDLMRLCFADASGSTDYPYDKVFLDRSFWTENAYTRFRDRGTLYLFSGYAFVAIRAGGFFDGVLMEHVRRHYFQMGLLAHFELASLLAFSSQIARRRATRS</sequence>
<organism evidence="2 3">
    <name type="scientific">Rhodoplanes serenus</name>
    <dbReference type="NCBI Taxonomy" id="200615"/>
    <lineage>
        <taxon>Bacteria</taxon>
        <taxon>Pseudomonadati</taxon>
        <taxon>Pseudomonadota</taxon>
        <taxon>Alphaproteobacteria</taxon>
        <taxon>Hyphomicrobiales</taxon>
        <taxon>Nitrobacteraceae</taxon>
        <taxon>Rhodoplanes</taxon>
    </lineage>
</organism>
<dbReference type="AlphaFoldDB" id="A0A9X5AVI1"/>
<protein>
    <submittedName>
        <fullName evidence="2">Uncharacterized protein</fullName>
    </submittedName>
</protein>
<dbReference type="EMBL" id="WNKV01000023">
    <property type="protein sequence ID" value="MTW19053.1"/>
    <property type="molecule type" value="Genomic_DNA"/>
</dbReference>
<evidence type="ECO:0000256" key="1">
    <source>
        <dbReference type="SAM" id="MobiDB-lite"/>
    </source>
</evidence>
<reference evidence="2 3" key="1">
    <citation type="submission" date="2019-11" db="EMBL/GenBank/DDBJ databases">
        <title>Whole-genome sequence of Rhodoplanes serenus DSM 18633, type strain.</title>
        <authorList>
            <person name="Kyndt J.A."/>
            <person name="Meyer T.E."/>
        </authorList>
    </citation>
    <scope>NUCLEOTIDE SEQUENCE [LARGE SCALE GENOMIC DNA]</scope>
    <source>
        <strain evidence="2 3">DSM 18633</strain>
    </source>
</reference>
<gene>
    <name evidence="2" type="ORF">GJ689_22915</name>
</gene>